<feature type="signal peptide" evidence="1">
    <location>
        <begin position="1"/>
        <end position="21"/>
    </location>
</feature>
<sequence length="176" mass="19493">MPSLKYLIALAIAMFFSYVSACADIWDVKVTFYGYPDNDPAGSATAYSCGDRNYVAGGTGTYDDPVTFATAPGEYEQCEIIYLPYLKKYARFEDYCAQCTTDYDNGLNHIDIWTGSSSYNGGDDQVACEYQLTPDADQSVVRYPDTDYEVDISATYDYGTCNSGDTYPDNDASNYC</sequence>
<dbReference type="OrthoDB" id="5332384at2759"/>
<evidence type="ECO:0000256" key="1">
    <source>
        <dbReference type="SAM" id="SignalP"/>
    </source>
</evidence>
<name>A0A3D8R7U4_9HELO</name>
<proteinExistence type="predicted"/>
<dbReference type="AlphaFoldDB" id="A0A3D8R7U4"/>
<evidence type="ECO:0000313" key="2">
    <source>
        <dbReference type="EMBL" id="RDW70125.1"/>
    </source>
</evidence>
<comment type="caution">
    <text evidence="2">The sequence shown here is derived from an EMBL/GenBank/DDBJ whole genome shotgun (WGS) entry which is preliminary data.</text>
</comment>
<gene>
    <name evidence="2" type="ORF">BP5796_08522</name>
</gene>
<dbReference type="EMBL" id="PDLN01000012">
    <property type="protein sequence ID" value="RDW70125.1"/>
    <property type="molecule type" value="Genomic_DNA"/>
</dbReference>
<evidence type="ECO:0000313" key="3">
    <source>
        <dbReference type="Proteomes" id="UP000256328"/>
    </source>
</evidence>
<dbReference type="Proteomes" id="UP000256328">
    <property type="component" value="Unassembled WGS sequence"/>
</dbReference>
<protein>
    <submittedName>
        <fullName evidence="2">Uncharacterized protein</fullName>
    </submittedName>
</protein>
<accession>A0A3D8R7U4</accession>
<keyword evidence="3" id="KW-1185">Reference proteome</keyword>
<organism evidence="2 3">
    <name type="scientific">Coleophoma crateriformis</name>
    <dbReference type="NCBI Taxonomy" id="565419"/>
    <lineage>
        <taxon>Eukaryota</taxon>
        <taxon>Fungi</taxon>
        <taxon>Dikarya</taxon>
        <taxon>Ascomycota</taxon>
        <taxon>Pezizomycotina</taxon>
        <taxon>Leotiomycetes</taxon>
        <taxon>Helotiales</taxon>
        <taxon>Dermateaceae</taxon>
        <taxon>Coleophoma</taxon>
    </lineage>
</organism>
<keyword evidence="1" id="KW-0732">Signal</keyword>
<feature type="chain" id="PRO_5017749264" evidence="1">
    <location>
        <begin position="22"/>
        <end position="176"/>
    </location>
</feature>
<reference evidence="2 3" key="1">
    <citation type="journal article" date="2018" name="IMA Fungus">
        <title>IMA Genome-F 9: Draft genome sequence of Annulohypoxylon stygium, Aspergillus mulundensis, Berkeleyomyces basicola (syn. Thielaviopsis basicola), Ceratocystis smalleyi, two Cercospora beticola strains, Coleophoma cylindrospora, Fusarium fracticaudum, Phialophora cf. hyalina, and Morchella septimelata.</title>
        <authorList>
            <person name="Wingfield B.D."/>
            <person name="Bills G.F."/>
            <person name="Dong Y."/>
            <person name="Huang W."/>
            <person name="Nel W.J."/>
            <person name="Swalarsk-Parry B.S."/>
            <person name="Vaghefi N."/>
            <person name="Wilken P.M."/>
            <person name="An Z."/>
            <person name="de Beer Z.W."/>
            <person name="De Vos L."/>
            <person name="Chen L."/>
            <person name="Duong T.A."/>
            <person name="Gao Y."/>
            <person name="Hammerbacher A."/>
            <person name="Kikkert J.R."/>
            <person name="Li Y."/>
            <person name="Li H."/>
            <person name="Li K."/>
            <person name="Li Q."/>
            <person name="Liu X."/>
            <person name="Ma X."/>
            <person name="Naidoo K."/>
            <person name="Pethybridge S.J."/>
            <person name="Sun J."/>
            <person name="Steenkamp E.T."/>
            <person name="van der Nest M.A."/>
            <person name="van Wyk S."/>
            <person name="Wingfield M.J."/>
            <person name="Xiong C."/>
            <person name="Yue Q."/>
            <person name="Zhang X."/>
        </authorList>
    </citation>
    <scope>NUCLEOTIDE SEQUENCE [LARGE SCALE GENOMIC DNA]</scope>
    <source>
        <strain evidence="2 3">BP5796</strain>
    </source>
</reference>